<organism evidence="2 3">
    <name type="scientific">Agromyces allii</name>
    <dbReference type="NCBI Taxonomy" id="393607"/>
    <lineage>
        <taxon>Bacteria</taxon>
        <taxon>Bacillati</taxon>
        <taxon>Actinomycetota</taxon>
        <taxon>Actinomycetes</taxon>
        <taxon>Micrococcales</taxon>
        <taxon>Microbacteriaceae</taxon>
        <taxon>Agromyces</taxon>
    </lineage>
</organism>
<keyword evidence="1" id="KW-0812">Transmembrane</keyword>
<comment type="caution">
    <text evidence="2">The sequence shown here is derived from an EMBL/GenBank/DDBJ whole genome shotgun (WGS) entry which is preliminary data.</text>
</comment>
<accession>A0ABN2QQV0</accession>
<name>A0ABN2QQV0_9MICO</name>
<keyword evidence="3" id="KW-1185">Reference proteome</keyword>
<dbReference type="RefSeq" id="WP_157414254.1">
    <property type="nucleotide sequence ID" value="NZ_BAAAMK010000004.1"/>
</dbReference>
<evidence type="ECO:0000313" key="3">
    <source>
        <dbReference type="Proteomes" id="UP001499954"/>
    </source>
</evidence>
<protein>
    <submittedName>
        <fullName evidence="2">Uncharacterized protein</fullName>
    </submittedName>
</protein>
<dbReference type="Proteomes" id="UP001499954">
    <property type="component" value="Unassembled WGS sequence"/>
</dbReference>
<keyword evidence="1" id="KW-1133">Transmembrane helix</keyword>
<sequence length="361" mass="37301">MTHPTATSDLAAVPSTLLPFTVVFADSGGYIDDATDALQSGSVYVSPEVSDASTLQGQLQAQVGDSSIGVAVFSDNAALEASGPDIVTQLSQTTDFDTIIVAVGGDLSAGSGVLDAGEAMRIANEAESTAGGLGPALTETVQGVQEASAPTPGIGGADGGGSLVLGLAIGAAVIAAGAATVFGVIRSRRRGALGARDTRLPDAIRRHVATLRSLSTSYAQVGATGNQVAAQTATDISGIATNVEELFTRLDQRSGADQRGLAAIELDATLRRLTGALDRDYLLDILTHPQLWDDPDERVREVRNAVTAVSEELVQNIKQVNARRGLHFQVSLDGLIGKRSELQEWERAFEQAADEGDAPKA</sequence>
<evidence type="ECO:0000313" key="2">
    <source>
        <dbReference type="EMBL" id="GAA1956719.1"/>
    </source>
</evidence>
<gene>
    <name evidence="2" type="ORF">GCM10009717_23640</name>
</gene>
<proteinExistence type="predicted"/>
<keyword evidence="1" id="KW-0472">Membrane</keyword>
<evidence type="ECO:0000256" key="1">
    <source>
        <dbReference type="SAM" id="Phobius"/>
    </source>
</evidence>
<dbReference type="EMBL" id="BAAAMK010000004">
    <property type="protein sequence ID" value="GAA1956719.1"/>
    <property type="molecule type" value="Genomic_DNA"/>
</dbReference>
<reference evidence="2 3" key="1">
    <citation type="journal article" date="2019" name="Int. J. Syst. Evol. Microbiol.">
        <title>The Global Catalogue of Microorganisms (GCM) 10K type strain sequencing project: providing services to taxonomists for standard genome sequencing and annotation.</title>
        <authorList>
            <consortium name="The Broad Institute Genomics Platform"/>
            <consortium name="The Broad Institute Genome Sequencing Center for Infectious Disease"/>
            <person name="Wu L."/>
            <person name="Ma J."/>
        </authorList>
    </citation>
    <scope>NUCLEOTIDE SEQUENCE [LARGE SCALE GENOMIC DNA]</scope>
    <source>
        <strain evidence="2 3">JCM 13584</strain>
    </source>
</reference>
<feature type="transmembrane region" description="Helical" evidence="1">
    <location>
        <begin position="163"/>
        <end position="185"/>
    </location>
</feature>